<accession>A0ACC1XZ51</accession>
<gene>
    <name evidence="1" type="ORF">OWV82_011732</name>
</gene>
<reference evidence="1 2" key="1">
    <citation type="journal article" date="2023" name="Science">
        <title>Complex scaffold remodeling in plant triterpene biosynthesis.</title>
        <authorList>
            <person name="De La Pena R."/>
            <person name="Hodgson H."/>
            <person name="Liu J.C."/>
            <person name="Stephenson M.J."/>
            <person name="Martin A.C."/>
            <person name="Owen C."/>
            <person name="Harkess A."/>
            <person name="Leebens-Mack J."/>
            <person name="Jimenez L.E."/>
            <person name="Osbourn A."/>
            <person name="Sattely E.S."/>
        </authorList>
    </citation>
    <scope>NUCLEOTIDE SEQUENCE [LARGE SCALE GENOMIC DNA]</scope>
    <source>
        <strain evidence="2">cv. JPN11</strain>
        <tissue evidence="1">Leaf</tissue>
    </source>
</reference>
<organism evidence="1 2">
    <name type="scientific">Melia azedarach</name>
    <name type="common">Chinaberry tree</name>
    <dbReference type="NCBI Taxonomy" id="155640"/>
    <lineage>
        <taxon>Eukaryota</taxon>
        <taxon>Viridiplantae</taxon>
        <taxon>Streptophyta</taxon>
        <taxon>Embryophyta</taxon>
        <taxon>Tracheophyta</taxon>
        <taxon>Spermatophyta</taxon>
        <taxon>Magnoliopsida</taxon>
        <taxon>eudicotyledons</taxon>
        <taxon>Gunneridae</taxon>
        <taxon>Pentapetalae</taxon>
        <taxon>rosids</taxon>
        <taxon>malvids</taxon>
        <taxon>Sapindales</taxon>
        <taxon>Meliaceae</taxon>
        <taxon>Melia</taxon>
    </lineage>
</organism>
<keyword evidence="1" id="KW-0675">Receptor</keyword>
<keyword evidence="1" id="KW-0808">Transferase</keyword>
<protein>
    <submittedName>
        <fullName evidence="1">Receptor lectin kinase</fullName>
    </submittedName>
</protein>
<sequence>MAAALCNCNNNFIHVLVFRLFIILLMLCSVSISLTTALSFNFTGFSKDGTIEYERTFPENQVIHLTDRIATIGRATYSKPLRLWDKATGDLTDFSTHFSFLIDSRNRSAYGDGIAFFLAPSGSTIPNVTTGGSLGLTNDGESLNSTSNPFVAVEFDIYKNYWDPPGEHVGIDINSMRSRENLTWLADIKGGKRNEAWISYNSSTKNLSVAFTGFRDNSTVMQHLDFQVDLKLFLPEWVTFGFSAATGNASAIIRIYSWEFSSTLEVDDNLTDIPESPPSPNPISNRSRKRRSNKTTLAVGLSLGGGVLVGALVLIVWIAGFGRKRNDGDNRGINEYIIDDEFERGAGPKKFLYKELARATDDFNDEQKLGQGGFGGVYKGFLKDTNTFIAVKKVSKGSKQGIKEYASEVKIISRLRHRNLVQLLGWCHEKNELLLVYEFMPNGSLDAHLFKENSLLTWEFSNIMLDSNFNAKIGDFGLARLVEHAKGSQTTVLAGTMGYMAPECATTGKASKESDIYSFGIVALEIASGRKPIDPRADEVQAYLVGWVWELYGSGNLLEAADPRLGGEFDEQQLQRLMIVGLWCAHPDENLRPSMRQTIQVLNFEAPLPILPPKMPVPTYFSLPVNMSAIDQNLTLQAVVTTPILRTSAASPTSLLNTC</sequence>
<name>A0ACC1XZ51_MELAZ</name>
<dbReference type="EMBL" id="CM051399">
    <property type="protein sequence ID" value="KAJ4716755.1"/>
    <property type="molecule type" value="Genomic_DNA"/>
</dbReference>
<keyword evidence="1" id="KW-0418">Kinase</keyword>
<proteinExistence type="predicted"/>
<evidence type="ECO:0000313" key="1">
    <source>
        <dbReference type="EMBL" id="KAJ4716755.1"/>
    </source>
</evidence>
<dbReference type="Proteomes" id="UP001164539">
    <property type="component" value="Chromosome 6"/>
</dbReference>
<keyword evidence="2" id="KW-1185">Reference proteome</keyword>
<evidence type="ECO:0000313" key="2">
    <source>
        <dbReference type="Proteomes" id="UP001164539"/>
    </source>
</evidence>
<comment type="caution">
    <text evidence="1">The sequence shown here is derived from an EMBL/GenBank/DDBJ whole genome shotgun (WGS) entry which is preliminary data.</text>
</comment>